<proteinExistence type="predicted"/>
<accession>A0ABP1QK82</accession>
<evidence type="ECO:0000313" key="1">
    <source>
        <dbReference type="EMBL" id="CAL8102573.1"/>
    </source>
</evidence>
<dbReference type="EMBL" id="CAXLJM020000034">
    <property type="protein sequence ID" value="CAL8102573.1"/>
    <property type="molecule type" value="Genomic_DNA"/>
</dbReference>
<protein>
    <submittedName>
        <fullName evidence="1">Uncharacterized protein</fullName>
    </submittedName>
</protein>
<sequence length="61" mass="6901">MAVQETVLKWIAYHVGNNNLRVLDSLKLVSLSNEMAADPIALSSRYFCVTYQQFSAVSPYF</sequence>
<evidence type="ECO:0000313" key="2">
    <source>
        <dbReference type="Proteomes" id="UP001642540"/>
    </source>
</evidence>
<reference evidence="1 2" key="1">
    <citation type="submission" date="2024-08" db="EMBL/GenBank/DDBJ databases">
        <authorList>
            <person name="Cucini C."/>
            <person name="Frati F."/>
        </authorList>
    </citation>
    <scope>NUCLEOTIDE SEQUENCE [LARGE SCALE GENOMIC DNA]</scope>
</reference>
<organism evidence="1 2">
    <name type="scientific">Orchesella dallaii</name>
    <dbReference type="NCBI Taxonomy" id="48710"/>
    <lineage>
        <taxon>Eukaryota</taxon>
        <taxon>Metazoa</taxon>
        <taxon>Ecdysozoa</taxon>
        <taxon>Arthropoda</taxon>
        <taxon>Hexapoda</taxon>
        <taxon>Collembola</taxon>
        <taxon>Entomobryomorpha</taxon>
        <taxon>Entomobryoidea</taxon>
        <taxon>Orchesellidae</taxon>
        <taxon>Orchesellinae</taxon>
        <taxon>Orchesella</taxon>
    </lineage>
</organism>
<dbReference type="Proteomes" id="UP001642540">
    <property type="component" value="Unassembled WGS sequence"/>
</dbReference>
<comment type="caution">
    <text evidence="1">The sequence shown here is derived from an EMBL/GenBank/DDBJ whole genome shotgun (WGS) entry which is preliminary data.</text>
</comment>
<gene>
    <name evidence="1" type="ORF">ODALV1_LOCUS11184</name>
</gene>
<name>A0ABP1QK82_9HEXA</name>
<keyword evidence="2" id="KW-1185">Reference proteome</keyword>